<comment type="caution">
    <text evidence="2">The sequence shown here is derived from an EMBL/GenBank/DDBJ whole genome shotgun (WGS) entry which is preliminary data.</text>
</comment>
<reference evidence="2" key="1">
    <citation type="journal article" date="2019" name="bioRxiv">
        <title>The Genome of the Zebra Mussel, Dreissena polymorpha: A Resource for Invasive Species Research.</title>
        <authorList>
            <person name="McCartney M.A."/>
            <person name="Auch B."/>
            <person name="Kono T."/>
            <person name="Mallez S."/>
            <person name="Zhang Y."/>
            <person name="Obille A."/>
            <person name="Becker A."/>
            <person name="Abrahante J.E."/>
            <person name="Garbe J."/>
            <person name="Badalamenti J.P."/>
            <person name="Herman A."/>
            <person name="Mangelson H."/>
            <person name="Liachko I."/>
            <person name="Sullivan S."/>
            <person name="Sone E.D."/>
            <person name="Koren S."/>
            <person name="Silverstein K.A.T."/>
            <person name="Beckman K.B."/>
            <person name="Gohl D.M."/>
        </authorList>
    </citation>
    <scope>NUCLEOTIDE SEQUENCE</scope>
    <source>
        <strain evidence="2">Duluth1</strain>
        <tissue evidence="2">Whole animal</tissue>
    </source>
</reference>
<keyword evidence="1" id="KW-0472">Membrane</keyword>
<proteinExistence type="predicted"/>
<evidence type="ECO:0000313" key="2">
    <source>
        <dbReference type="EMBL" id="KAH3812574.1"/>
    </source>
</evidence>
<protein>
    <submittedName>
        <fullName evidence="2">Uncharacterized protein</fullName>
    </submittedName>
</protein>
<keyword evidence="1" id="KW-0812">Transmembrane</keyword>
<organism evidence="2 3">
    <name type="scientific">Dreissena polymorpha</name>
    <name type="common">Zebra mussel</name>
    <name type="synonym">Mytilus polymorpha</name>
    <dbReference type="NCBI Taxonomy" id="45954"/>
    <lineage>
        <taxon>Eukaryota</taxon>
        <taxon>Metazoa</taxon>
        <taxon>Spiralia</taxon>
        <taxon>Lophotrochozoa</taxon>
        <taxon>Mollusca</taxon>
        <taxon>Bivalvia</taxon>
        <taxon>Autobranchia</taxon>
        <taxon>Heteroconchia</taxon>
        <taxon>Euheterodonta</taxon>
        <taxon>Imparidentia</taxon>
        <taxon>Neoheterodontei</taxon>
        <taxon>Myida</taxon>
        <taxon>Dreissenoidea</taxon>
        <taxon>Dreissenidae</taxon>
        <taxon>Dreissena</taxon>
    </lineage>
</organism>
<dbReference type="EMBL" id="JAIWYP010000006">
    <property type="protein sequence ID" value="KAH3812574.1"/>
    <property type="molecule type" value="Genomic_DNA"/>
</dbReference>
<dbReference type="AlphaFoldDB" id="A0A9D4G8N5"/>
<dbReference type="Proteomes" id="UP000828390">
    <property type="component" value="Unassembled WGS sequence"/>
</dbReference>
<keyword evidence="1" id="KW-1133">Transmembrane helix</keyword>
<accession>A0A9D4G8N5</accession>
<keyword evidence="3" id="KW-1185">Reference proteome</keyword>
<evidence type="ECO:0000256" key="1">
    <source>
        <dbReference type="SAM" id="Phobius"/>
    </source>
</evidence>
<reference evidence="2" key="2">
    <citation type="submission" date="2020-11" db="EMBL/GenBank/DDBJ databases">
        <authorList>
            <person name="McCartney M.A."/>
            <person name="Auch B."/>
            <person name="Kono T."/>
            <person name="Mallez S."/>
            <person name="Becker A."/>
            <person name="Gohl D.M."/>
            <person name="Silverstein K.A.T."/>
            <person name="Koren S."/>
            <person name="Bechman K.B."/>
            <person name="Herman A."/>
            <person name="Abrahante J.E."/>
            <person name="Garbe J."/>
        </authorList>
    </citation>
    <scope>NUCLEOTIDE SEQUENCE</scope>
    <source>
        <strain evidence="2">Duluth1</strain>
        <tissue evidence="2">Whole animal</tissue>
    </source>
</reference>
<sequence length="139" mass="16153">MSKLTIVRSKVLFLITTNTNQSKAQVPYKHVWAYSPGSSRVKNRYDQWTFWIFLASTVFTPMTTWFPHRPNRTYKGNPNTSMQSTLRQNRLAQCRKAGIRIALDKLGLKRNLHGPAQTDTARINTAEIEIIHDFFPDRE</sequence>
<feature type="transmembrane region" description="Helical" evidence="1">
    <location>
        <begin position="48"/>
        <end position="66"/>
    </location>
</feature>
<gene>
    <name evidence="2" type="ORF">DPMN_141009</name>
</gene>
<evidence type="ECO:0000313" key="3">
    <source>
        <dbReference type="Proteomes" id="UP000828390"/>
    </source>
</evidence>
<name>A0A9D4G8N5_DREPO</name>